<evidence type="ECO:0000313" key="5">
    <source>
        <dbReference type="Proteomes" id="UP000639772"/>
    </source>
</evidence>
<name>A0A835SAR4_VANPL</name>
<evidence type="ECO:0000313" key="3">
    <source>
        <dbReference type="EMBL" id="KAG0500388.1"/>
    </source>
</evidence>
<dbReference type="Proteomes" id="UP000639772">
    <property type="component" value="Chromosome 1"/>
</dbReference>
<reference evidence="4 5" key="1">
    <citation type="journal article" date="2020" name="Nat. Food">
        <title>A phased Vanilla planifolia genome enables genetic improvement of flavour and production.</title>
        <authorList>
            <person name="Hasing T."/>
            <person name="Tang H."/>
            <person name="Brym M."/>
            <person name="Khazi F."/>
            <person name="Huang T."/>
            <person name="Chambers A.H."/>
        </authorList>
    </citation>
    <scope>NUCLEOTIDE SEQUENCE [LARGE SCALE GENOMIC DNA]</scope>
    <source>
        <tissue evidence="3">Leaf</tissue>
    </source>
</reference>
<organism evidence="3 5">
    <name type="scientific">Vanilla planifolia</name>
    <name type="common">Vanilla</name>
    <dbReference type="NCBI Taxonomy" id="51239"/>
    <lineage>
        <taxon>Eukaryota</taxon>
        <taxon>Viridiplantae</taxon>
        <taxon>Streptophyta</taxon>
        <taxon>Embryophyta</taxon>
        <taxon>Tracheophyta</taxon>
        <taxon>Spermatophyta</taxon>
        <taxon>Magnoliopsida</taxon>
        <taxon>Liliopsida</taxon>
        <taxon>Asparagales</taxon>
        <taxon>Orchidaceae</taxon>
        <taxon>Vanilloideae</taxon>
        <taxon>Vanilleae</taxon>
        <taxon>Vanilla</taxon>
    </lineage>
</organism>
<sequence>MAKKNKKERYTRSPRGKATLESIHHHKKGRKRQEAEMGFSLGNQQCAGDGCLVLLLLLIVQRPSEEHDVRLRSVNRVVNPTPALLYSNRTPLVLPHPRNQVNSARG</sequence>
<dbReference type="Proteomes" id="UP000636800">
    <property type="component" value="Chromosome 1"/>
</dbReference>
<protein>
    <submittedName>
        <fullName evidence="3">Uncharacterized protein</fullName>
    </submittedName>
</protein>
<feature type="region of interest" description="Disordered" evidence="1">
    <location>
        <begin position="1"/>
        <end position="36"/>
    </location>
</feature>
<evidence type="ECO:0000313" key="2">
    <source>
        <dbReference type="EMBL" id="KAG0495796.1"/>
    </source>
</evidence>
<proteinExistence type="predicted"/>
<dbReference type="EMBL" id="JADCNL010000001">
    <property type="protein sequence ID" value="KAG0495796.1"/>
    <property type="molecule type" value="Genomic_DNA"/>
</dbReference>
<gene>
    <name evidence="3" type="ORF">HPP92_000460</name>
    <name evidence="2" type="ORF">HPP92_000487</name>
</gene>
<accession>A0A835SAR4</accession>
<evidence type="ECO:0000256" key="1">
    <source>
        <dbReference type="SAM" id="MobiDB-lite"/>
    </source>
</evidence>
<evidence type="ECO:0000313" key="4">
    <source>
        <dbReference type="Proteomes" id="UP000636800"/>
    </source>
</evidence>
<keyword evidence="4" id="KW-1185">Reference proteome</keyword>
<comment type="caution">
    <text evidence="3">The sequence shown here is derived from an EMBL/GenBank/DDBJ whole genome shotgun (WGS) entry which is preliminary data.</text>
</comment>
<feature type="compositionally biased region" description="Basic residues" evidence="1">
    <location>
        <begin position="1"/>
        <end position="15"/>
    </location>
</feature>
<dbReference type="EMBL" id="JADCNM010000001">
    <property type="protein sequence ID" value="KAG0500388.1"/>
    <property type="molecule type" value="Genomic_DNA"/>
</dbReference>
<dbReference type="AlphaFoldDB" id="A0A835SAR4"/>